<keyword evidence="5 12" id="KW-0812">Transmembrane</keyword>
<feature type="transmembrane region" description="Helical" evidence="12">
    <location>
        <begin position="20"/>
        <end position="39"/>
    </location>
</feature>
<dbReference type="Pfam" id="PF01036">
    <property type="entry name" value="Bac_rhodopsin"/>
    <property type="match status" value="1"/>
</dbReference>
<dbReference type="Proteomes" id="UP000306192">
    <property type="component" value="Unassembled WGS sequence"/>
</dbReference>
<dbReference type="SMART" id="SM01021">
    <property type="entry name" value="Bac_rhodopsin"/>
    <property type="match status" value="1"/>
</dbReference>
<name>A0A4T2BXG2_9MICO</name>
<dbReference type="EMBL" id="QYRT01000016">
    <property type="protein sequence ID" value="TIH36307.1"/>
    <property type="molecule type" value="Genomic_DNA"/>
</dbReference>
<evidence type="ECO:0000256" key="7">
    <source>
        <dbReference type="ARBA" id="ARBA00022989"/>
    </source>
</evidence>
<organism evidence="13 14">
    <name type="scientific">Subtercola vilae</name>
    <dbReference type="NCBI Taxonomy" id="2056433"/>
    <lineage>
        <taxon>Bacteria</taxon>
        <taxon>Bacillati</taxon>
        <taxon>Actinomycetota</taxon>
        <taxon>Actinomycetes</taxon>
        <taxon>Micrococcales</taxon>
        <taxon>Microbacteriaceae</taxon>
        <taxon>Subtercola</taxon>
    </lineage>
</organism>
<dbReference type="AlphaFoldDB" id="A0A4T2BXG2"/>
<comment type="caution">
    <text evidence="13">The sequence shown here is derived from an EMBL/GenBank/DDBJ whole genome shotgun (WGS) entry which is preliminary data.</text>
</comment>
<accession>A0A4T2BXG2</accession>
<comment type="similarity">
    <text evidence="2">Belongs to the archaeal/bacterial/fungal opsin family.</text>
</comment>
<keyword evidence="8" id="KW-0157">Chromophore</keyword>
<reference evidence="13 14" key="1">
    <citation type="journal article" date="2019" name="Microorganisms">
        <title>Systematic Affiliation and Genome Analysis of Subtercola vilae DB165(T) with Particular Emphasis on Cold Adaptation of an Isolate from a High-Altitude Cold Volcano Lake.</title>
        <authorList>
            <person name="Villalobos A.S."/>
            <person name="Wiese J."/>
            <person name="Imhoff J.F."/>
            <person name="Dorador C."/>
            <person name="Keller A."/>
            <person name="Hentschel U."/>
        </authorList>
    </citation>
    <scope>NUCLEOTIDE SEQUENCE [LARGE SCALE GENOMIC DNA]</scope>
    <source>
        <strain evidence="13 14">DB165</strain>
    </source>
</reference>
<evidence type="ECO:0000256" key="2">
    <source>
        <dbReference type="ARBA" id="ARBA00008130"/>
    </source>
</evidence>
<dbReference type="GO" id="GO:0007602">
    <property type="term" value="P:phototransduction"/>
    <property type="evidence" value="ECO:0007669"/>
    <property type="project" value="UniProtKB-KW"/>
</dbReference>
<evidence type="ECO:0000256" key="5">
    <source>
        <dbReference type="ARBA" id="ARBA00022692"/>
    </source>
</evidence>
<keyword evidence="3" id="KW-0600">Photoreceptor protein</keyword>
<feature type="region of interest" description="Disordered" evidence="11">
    <location>
        <begin position="291"/>
        <end position="318"/>
    </location>
</feature>
<feature type="transmembrane region" description="Helical" evidence="12">
    <location>
        <begin position="191"/>
        <end position="216"/>
    </location>
</feature>
<comment type="subcellular location">
    <subcellularLocation>
        <location evidence="1">Membrane</location>
        <topology evidence="1">Multi-pass membrane protein</topology>
    </subcellularLocation>
</comment>
<proteinExistence type="inferred from homology"/>
<dbReference type="GO" id="GO:0016020">
    <property type="term" value="C:membrane"/>
    <property type="evidence" value="ECO:0007669"/>
    <property type="project" value="UniProtKB-SubCell"/>
</dbReference>
<dbReference type="OrthoDB" id="30586at2"/>
<evidence type="ECO:0000256" key="10">
    <source>
        <dbReference type="ARBA" id="ARBA00023170"/>
    </source>
</evidence>
<gene>
    <name evidence="13" type="ORF">D4765_09905</name>
</gene>
<feature type="transmembrane region" description="Helical" evidence="12">
    <location>
        <begin position="51"/>
        <end position="78"/>
    </location>
</feature>
<dbReference type="Gene3D" id="1.20.1070.10">
    <property type="entry name" value="Rhodopsin 7-helix transmembrane proteins"/>
    <property type="match status" value="1"/>
</dbReference>
<protein>
    <submittedName>
        <fullName evidence="13">Rhodopsin</fullName>
    </submittedName>
</protein>
<dbReference type="PANTHER" id="PTHR28286:SF2">
    <property type="entry name" value="BACTERIORHODOPSIN _OPSIN, NOPA (EUROFUNG)"/>
    <property type="match status" value="1"/>
</dbReference>
<evidence type="ECO:0000256" key="4">
    <source>
        <dbReference type="ARBA" id="ARBA00022606"/>
    </source>
</evidence>
<feature type="transmembrane region" description="Helical" evidence="12">
    <location>
        <begin position="159"/>
        <end position="179"/>
    </location>
</feature>
<feature type="transmembrane region" description="Helical" evidence="12">
    <location>
        <begin position="128"/>
        <end position="147"/>
    </location>
</feature>
<dbReference type="RefSeq" id="WP_136642141.1">
    <property type="nucleotide sequence ID" value="NZ_QYRT01000016.1"/>
</dbReference>
<sequence length="318" mass="34170">MNLIPPWTATLTTAEFQLTLYFFVLAGLALLAGFMRSIVTQAEVGSRFRPAVVARLSITGIAFVSYIGLLLTLLLSYTHSGGAYSPTDSTVSLFALRYSDWSVTVPLLTFELLAVCTFTGAHLRRTQLMAGGFSFLMIFCGFMGAIIVDGGENRVSTLLWGGISVVFWIATNIVLIGAVQKSLPNVTPRAAVLLKNAAIVLLSGWVIYPIVFLIQIFGDGGAWATTMQIALCVADVVVKLGFGTLIHRVAKLRTAEDVRAGDDVHPESIWISSEKLSDAGQPLEVHLAKGAEVHPRHSRPPTSTAVPTVQDPEVVGDL</sequence>
<feature type="transmembrane region" description="Helical" evidence="12">
    <location>
        <begin position="98"/>
        <end position="121"/>
    </location>
</feature>
<feature type="transmembrane region" description="Helical" evidence="12">
    <location>
        <begin position="222"/>
        <end position="242"/>
    </location>
</feature>
<dbReference type="PANTHER" id="PTHR28286">
    <property type="match status" value="1"/>
</dbReference>
<keyword evidence="14" id="KW-1185">Reference proteome</keyword>
<evidence type="ECO:0000256" key="1">
    <source>
        <dbReference type="ARBA" id="ARBA00004141"/>
    </source>
</evidence>
<dbReference type="InterPro" id="IPR001425">
    <property type="entry name" value="Arc/bac/fun_rhodopsins"/>
</dbReference>
<evidence type="ECO:0000256" key="12">
    <source>
        <dbReference type="SAM" id="Phobius"/>
    </source>
</evidence>
<dbReference type="GO" id="GO:0009881">
    <property type="term" value="F:photoreceptor activity"/>
    <property type="evidence" value="ECO:0007669"/>
    <property type="project" value="UniProtKB-KW"/>
</dbReference>
<evidence type="ECO:0000256" key="8">
    <source>
        <dbReference type="ARBA" id="ARBA00022991"/>
    </source>
</evidence>
<evidence type="ECO:0000256" key="11">
    <source>
        <dbReference type="SAM" id="MobiDB-lite"/>
    </source>
</evidence>
<evidence type="ECO:0000313" key="14">
    <source>
        <dbReference type="Proteomes" id="UP000306192"/>
    </source>
</evidence>
<keyword evidence="4" id="KW-0716">Sensory transduction</keyword>
<evidence type="ECO:0000256" key="6">
    <source>
        <dbReference type="ARBA" id="ARBA00022925"/>
    </source>
</evidence>
<evidence type="ECO:0000313" key="13">
    <source>
        <dbReference type="EMBL" id="TIH36307.1"/>
    </source>
</evidence>
<keyword evidence="7 12" id="KW-1133">Transmembrane helix</keyword>
<evidence type="ECO:0000256" key="3">
    <source>
        <dbReference type="ARBA" id="ARBA00022543"/>
    </source>
</evidence>
<dbReference type="SUPFAM" id="SSF81321">
    <property type="entry name" value="Family A G protein-coupled receptor-like"/>
    <property type="match status" value="1"/>
</dbReference>
<keyword evidence="6" id="KW-0681">Retinal protein</keyword>
<dbReference type="PRINTS" id="PR00251">
    <property type="entry name" value="BACTRLOPSIN"/>
</dbReference>
<keyword evidence="10" id="KW-0675">Receptor</keyword>
<keyword evidence="9 12" id="KW-0472">Membrane</keyword>
<evidence type="ECO:0000256" key="9">
    <source>
        <dbReference type="ARBA" id="ARBA00023136"/>
    </source>
</evidence>